<reference evidence="1 2" key="1">
    <citation type="submission" date="2020-08" db="EMBL/GenBank/DDBJ databases">
        <title>Sequencing the genomes of 1000 actinobacteria strains.</title>
        <authorList>
            <person name="Klenk H.-P."/>
        </authorList>
    </citation>
    <scope>NUCLEOTIDE SEQUENCE [LARGE SCALE GENOMIC DNA]</scope>
    <source>
        <strain evidence="1 2">DSM 44320</strain>
    </source>
</reference>
<name>A0A7W5VEU5_9ACTN</name>
<dbReference type="Proteomes" id="UP000579945">
    <property type="component" value="Unassembled WGS sequence"/>
</dbReference>
<comment type="caution">
    <text evidence="1">The sequence shown here is derived from an EMBL/GenBank/DDBJ whole genome shotgun (WGS) entry which is preliminary data.</text>
</comment>
<dbReference type="AlphaFoldDB" id="A0A7W5VEU5"/>
<dbReference type="GO" id="GO:0015035">
    <property type="term" value="F:protein-disulfide reductase activity"/>
    <property type="evidence" value="ECO:0007669"/>
    <property type="project" value="InterPro"/>
</dbReference>
<dbReference type="InterPro" id="IPR007263">
    <property type="entry name" value="DCC1-like"/>
</dbReference>
<gene>
    <name evidence="1" type="ORF">FHR33_002297</name>
</gene>
<protein>
    <submittedName>
        <fullName evidence="1">Putative DCC family thiol-disulfide oxidoreductase YuxK</fullName>
    </submittedName>
</protein>
<dbReference type="RefSeq" id="WP_183645887.1">
    <property type="nucleotide sequence ID" value="NZ_JACIBV010000001.1"/>
</dbReference>
<proteinExistence type="predicted"/>
<organism evidence="1 2">
    <name type="scientific">Nonomuraea dietziae</name>
    <dbReference type="NCBI Taxonomy" id="65515"/>
    <lineage>
        <taxon>Bacteria</taxon>
        <taxon>Bacillati</taxon>
        <taxon>Actinomycetota</taxon>
        <taxon>Actinomycetes</taxon>
        <taxon>Streptosporangiales</taxon>
        <taxon>Streptosporangiaceae</taxon>
        <taxon>Nonomuraea</taxon>
    </lineage>
</organism>
<evidence type="ECO:0000313" key="2">
    <source>
        <dbReference type="Proteomes" id="UP000579945"/>
    </source>
</evidence>
<dbReference type="GeneID" id="95388800"/>
<accession>A0A7W5VEU5</accession>
<dbReference type="EMBL" id="JACIBV010000001">
    <property type="protein sequence ID" value="MBB3726437.1"/>
    <property type="molecule type" value="Genomic_DNA"/>
</dbReference>
<sequence>MRPVLVFDGDCGFCTTCVRFVERYLRPDATIIAWQFADLGELGVTRERAEYELLWVDQRGRAFGGAQAVAKLLIHAGLPWSAPGLLLRVPPVRWLAHWLYRAVADNRGRLPGGTPACALPADRRPLQR</sequence>
<keyword evidence="2" id="KW-1185">Reference proteome</keyword>
<evidence type="ECO:0000313" key="1">
    <source>
        <dbReference type="EMBL" id="MBB3726437.1"/>
    </source>
</evidence>
<dbReference type="Pfam" id="PF04134">
    <property type="entry name" value="DCC1-like"/>
    <property type="match status" value="1"/>
</dbReference>